<evidence type="ECO:0000256" key="4">
    <source>
        <dbReference type="ARBA" id="ARBA00022692"/>
    </source>
</evidence>
<feature type="transmembrane region" description="Helical" evidence="8">
    <location>
        <begin position="411"/>
        <end position="428"/>
    </location>
</feature>
<proteinExistence type="predicted"/>
<reference evidence="9 10" key="1">
    <citation type="submission" date="2020-06" db="EMBL/GenBank/DDBJ databases">
        <title>Genome sequence of 2 isolates from Red Sea Mangroves.</title>
        <authorList>
            <person name="Sefrji F."/>
            <person name="Michoud G."/>
            <person name="Merlino G."/>
            <person name="Daffonchio D."/>
        </authorList>
    </citation>
    <scope>NUCLEOTIDE SEQUENCE [LARGE SCALE GENOMIC DNA]</scope>
    <source>
        <strain evidence="9 10">R1DC25</strain>
    </source>
</reference>
<feature type="region of interest" description="Disordered" evidence="7">
    <location>
        <begin position="591"/>
        <end position="630"/>
    </location>
</feature>
<dbReference type="GO" id="GO:0022857">
    <property type="term" value="F:transmembrane transporter activity"/>
    <property type="evidence" value="ECO:0007669"/>
    <property type="project" value="InterPro"/>
</dbReference>
<evidence type="ECO:0000256" key="8">
    <source>
        <dbReference type="SAM" id="Phobius"/>
    </source>
</evidence>
<keyword evidence="3" id="KW-1003">Cell membrane</keyword>
<feature type="transmembrane region" description="Helical" evidence="8">
    <location>
        <begin position="435"/>
        <end position="455"/>
    </location>
</feature>
<name>A0A7S8HBS7_9HYPH</name>
<evidence type="ECO:0000256" key="5">
    <source>
        <dbReference type="ARBA" id="ARBA00022989"/>
    </source>
</evidence>
<dbReference type="RefSeq" id="WP_213164241.1">
    <property type="nucleotide sequence ID" value="NZ_CP058214.1"/>
</dbReference>
<dbReference type="PANTHER" id="PTHR30509">
    <property type="entry name" value="P-HYDROXYBENZOIC ACID EFFLUX PUMP SUBUNIT-RELATED"/>
    <property type="match status" value="1"/>
</dbReference>
<feature type="transmembrane region" description="Helical" evidence="8">
    <location>
        <begin position="99"/>
        <end position="116"/>
    </location>
</feature>
<feature type="transmembrane region" description="Helical" evidence="8">
    <location>
        <begin position="128"/>
        <end position="149"/>
    </location>
</feature>
<dbReference type="EMBL" id="CP058214">
    <property type="protein sequence ID" value="QPC43002.1"/>
    <property type="molecule type" value="Genomic_DNA"/>
</dbReference>
<evidence type="ECO:0000256" key="6">
    <source>
        <dbReference type="ARBA" id="ARBA00023136"/>
    </source>
</evidence>
<sequence length="630" mass="66101">MTNAADSPWPAIARQAWRDLQPAPGRAGMAWRVALLCALVAATAMLLKIPESAISCYLVIFLMKPDAVETSVTAVGLILLATVVVVVMIPIVGATIDDPALRLAVMFAASYVFLFLSSATPLGEQAAIVGLIIAFIMTLVTDVPVGQIADQGLLMAWKMAVMPMVLMIGFNLLLGIPAQTHIRNKVAERLEEAARWIGTRDNGDALAELLGEGNDTALKKTQLVAALHLVPTSRSAWLNGAVETSYRILLAASAMPERLAEDRREALSDALRHAAADVEAGRVPGGPERTMAAGDAAEAEAWSALEELAAPDGGGTPRPRKLPFLAPDAFTNPDHQRFALKTSIAAILCYLTYTGIHWGGIHTAMITCYVAALGSTGETVRKLALRIAGCLIGAGMGVLSLLFVMPWLTSVGGLMVLVFAGVLPAAWVSSGSERISYAGVQIALAFLLTILNGFGPSFEMSQASDRVVGILLGNVVVYLIFSQIWPKSAMETVRSRVASALHTVAGLIAQPREARGTRVAGTAEAQARLAEAADILDTVAFEPRRLQPPRAEVGRIAEIVAEARACVPRLVLTARDTDGTPGRLRALADRLAQAGGAPDAGSDAAETSSAPGSGSGPGAGLDRLEQIAKV</sequence>
<protein>
    <submittedName>
        <fullName evidence="9">FUSC family protein</fullName>
    </submittedName>
</protein>
<organism evidence="9 10">
    <name type="scientific">Kaustia mangrovi</name>
    <dbReference type="NCBI Taxonomy" id="2593653"/>
    <lineage>
        <taxon>Bacteria</taxon>
        <taxon>Pseudomonadati</taxon>
        <taxon>Pseudomonadota</taxon>
        <taxon>Alphaproteobacteria</taxon>
        <taxon>Hyphomicrobiales</taxon>
        <taxon>Parvibaculaceae</taxon>
        <taxon>Kaustia</taxon>
    </lineage>
</organism>
<dbReference type="Pfam" id="PF04632">
    <property type="entry name" value="FUSC"/>
    <property type="match status" value="1"/>
</dbReference>
<feature type="transmembrane region" description="Helical" evidence="8">
    <location>
        <begin position="70"/>
        <end position="93"/>
    </location>
</feature>
<dbReference type="GO" id="GO:0005886">
    <property type="term" value="C:plasma membrane"/>
    <property type="evidence" value="ECO:0007669"/>
    <property type="project" value="UniProtKB-SubCell"/>
</dbReference>
<dbReference type="AlphaFoldDB" id="A0A7S8HBS7"/>
<dbReference type="PANTHER" id="PTHR30509:SF9">
    <property type="entry name" value="MULTIDRUG RESISTANCE PROTEIN MDTO"/>
    <property type="match status" value="1"/>
</dbReference>
<accession>A0A7S8HBS7</accession>
<evidence type="ECO:0000256" key="7">
    <source>
        <dbReference type="SAM" id="MobiDB-lite"/>
    </source>
</evidence>
<evidence type="ECO:0000256" key="2">
    <source>
        <dbReference type="ARBA" id="ARBA00022448"/>
    </source>
</evidence>
<evidence type="ECO:0000256" key="3">
    <source>
        <dbReference type="ARBA" id="ARBA00022475"/>
    </source>
</evidence>
<dbReference type="InterPro" id="IPR006726">
    <property type="entry name" value="PHBA_efflux_AaeB/fusaric-R"/>
</dbReference>
<evidence type="ECO:0000256" key="1">
    <source>
        <dbReference type="ARBA" id="ARBA00004651"/>
    </source>
</evidence>
<keyword evidence="10" id="KW-1185">Reference proteome</keyword>
<feature type="transmembrane region" description="Helical" evidence="8">
    <location>
        <begin position="155"/>
        <end position="176"/>
    </location>
</feature>
<comment type="subcellular location">
    <subcellularLocation>
        <location evidence="1">Cell membrane</location>
        <topology evidence="1">Multi-pass membrane protein</topology>
    </subcellularLocation>
</comment>
<gene>
    <name evidence="9" type="ORF">HW532_10055</name>
</gene>
<dbReference type="Proteomes" id="UP000593594">
    <property type="component" value="Chromosome"/>
</dbReference>
<keyword evidence="2" id="KW-0813">Transport</keyword>
<keyword evidence="6 8" id="KW-0472">Membrane</keyword>
<feature type="transmembrane region" description="Helical" evidence="8">
    <location>
        <begin position="383"/>
        <end position="405"/>
    </location>
</feature>
<keyword evidence="4 8" id="KW-0812">Transmembrane</keyword>
<keyword evidence="5 8" id="KW-1133">Transmembrane helix</keyword>
<feature type="compositionally biased region" description="Low complexity" evidence="7">
    <location>
        <begin position="591"/>
        <end position="612"/>
    </location>
</feature>
<evidence type="ECO:0000313" key="10">
    <source>
        <dbReference type="Proteomes" id="UP000593594"/>
    </source>
</evidence>
<evidence type="ECO:0000313" key="9">
    <source>
        <dbReference type="EMBL" id="QPC43002.1"/>
    </source>
</evidence>
<dbReference type="KEGG" id="kmn:HW532_10055"/>
<feature type="transmembrane region" description="Helical" evidence="8">
    <location>
        <begin position="467"/>
        <end position="486"/>
    </location>
</feature>